<gene>
    <name evidence="2" type="ORF">APAL1065_LOCUS24015</name>
</gene>
<name>A0A7S3DX48_9STRA</name>
<protein>
    <submittedName>
        <fullName evidence="2">Uncharacterized protein</fullName>
    </submittedName>
</protein>
<keyword evidence="1" id="KW-0732">Signal</keyword>
<evidence type="ECO:0000256" key="1">
    <source>
        <dbReference type="SAM" id="SignalP"/>
    </source>
</evidence>
<reference evidence="2" key="1">
    <citation type="submission" date="2021-01" db="EMBL/GenBank/DDBJ databases">
        <authorList>
            <person name="Corre E."/>
            <person name="Pelletier E."/>
            <person name="Niang G."/>
            <person name="Scheremetjew M."/>
            <person name="Finn R."/>
            <person name="Kale V."/>
            <person name="Holt S."/>
            <person name="Cochrane G."/>
            <person name="Meng A."/>
            <person name="Brown T."/>
            <person name="Cohen L."/>
        </authorList>
    </citation>
    <scope>NUCLEOTIDE SEQUENCE</scope>
    <source>
        <strain evidence="2">CCMP125</strain>
    </source>
</reference>
<dbReference type="EMBL" id="HBHT01035716">
    <property type="protein sequence ID" value="CAD9988767.1"/>
    <property type="molecule type" value="Transcribed_RNA"/>
</dbReference>
<accession>A0A7S3DX48</accession>
<sequence length="233" mass="24894">MMFQRLTCAALFLALGGVQAAEEDHETCACLAEELGFTINCAAEDVMKAALPLLQTNDCDTDCSSTVCKTQFGIIQAHHDYCLGSDVPEEVEAALHIYEDTCESCEIVRLVDPNLPECPAVVCNDGSGNDAYNKLVGNGCGTTCTAACADDFRILKAVHDTCEEDSLDTAAELAFHTYEEACEDFNCNILTEEDQLECHHDEGEGGDSAAAGNWHAVALLLVSVSGAWTALIV</sequence>
<evidence type="ECO:0000313" key="2">
    <source>
        <dbReference type="EMBL" id="CAD9988767.1"/>
    </source>
</evidence>
<feature type="chain" id="PRO_5030706022" evidence="1">
    <location>
        <begin position="21"/>
        <end position="233"/>
    </location>
</feature>
<organism evidence="2">
    <name type="scientific">Entomoneis paludosa</name>
    <dbReference type="NCBI Taxonomy" id="265537"/>
    <lineage>
        <taxon>Eukaryota</taxon>
        <taxon>Sar</taxon>
        <taxon>Stramenopiles</taxon>
        <taxon>Ochrophyta</taxon>
        <taxon>Bacillariophyta</taxon>
        <taxon>Bacillariophyceae</taxon>
        <taxon>Bacillariophycidae</taxon>
        <taxon>Entomoneidaceae</taxon>
        <taxon>Entomoneis</taxon>
    </lineage>
</organism>
<dbReference type="AlphaFoldDB" id="A0A7S3DX48"/>
<feature type="signal peptide" evidence="1">
    <location>
        <begin position="1"/>
        <end position="20"/>
    </location>
</feature>
<proteinExistence type="predicted"/>